<dbReference type="SUPFAM" id="SSF46785">
    <property type="entry name" value="Winged helix' DNA-binding domain"/>
    <property type="match status" value="1"/>
</dbReference>
<dbReference type="Proteomes" id="UP000006622">
    <property type="component" value="Chromosome"/>
</dbReference>
<dbReference type="PROSITE" id="PS50987">
    <property type="entry name" value="HTH_ARSR_2"/>
    <property type="match status" value="1"/>
</dbReference>
<dbReference type="EMBL" id="CP002101">
    <property type="protein sequence ID" value="AEH61778.1"/>
    <property type="molecule type" value="Genomic_DNA"/>
</dbReference>
<dbReference type="InterPro" id="IPR001845">
    <property type="entry name" value="HTH_ArsR_DNA-bd_dom"/>
</dbReference>
<gene>
    <name evidence="2" type="ordered locus">Mzhil_1943</name>
</gene>
<dbReference type="SMART" id="SM00418">
    <property type="entry name" value="HTH_ARSR"/>
    <property type="match status" value="1"/>
</dbReference>
<dbReference type="AlphaFoldDB" id="F7XKR5"/>
<evidence type="ECO:0000313" key="3">
    <source>
        <dbReference type="Proteomes" id="UP000006622"/>
    </source>
</evidence>
<dbReference type="GeneID" id="10823587"/>
<dbReference type="HOGENOM" id="CLU_1521871_0_0_2"/>
<dbReference type="KEGG" id="mzh:Mzhil_1943"/>
<reference evidence="2 3" key="1">
    <citation type="submission" date="2010-07" db="EMBL/GenBank/DDBJ databases">
        <title>The complete genome of Methanosalsum zhilinae DSM 4017.</title>
        <authorList>
            <consortium name="US DOE Joint Genome Institute (JGI-PGF)"/>
            <person name="Lucas S."/>
            <person name="Copeland A."/>
            <person name="Lapidus A."/>
            <person name="Glavina del Rio T."/>
            <person name="Dalin E."/>
            <person name="Tice H."/>
            <person name="Bruce D."/>
            <person name="Goodwin L."/>
            <person name="Pitluck S."/>
            <person name="Kyrpides N."/>
            <person name="Mavromatis K."/>
            <person name="Ovchinnikova G."/>
            <person name="Daligault H."/>
            <person name="Detter J.C."/>
            <person name="Han C."/>
            <person name="Tapia R."/>
            <person name="Larimer F."/>
            <person name="Land M."/>
            <person name="Hauser L."/>
            <person name="Markowitz V."/>
            <person name="Cheng J.-F."/>
            <person name="Hugenholtz P."/>
            <person name="Woyke T."/>
            <person name="Wu D."/>
            <person name="Spring S."/>
            <person name="Schueler E."/>
            <person name="Brambilla E."/>
            <person name="Klenk H.-P."/>
            <person name="Eisen J.A."/>
        </authorList>
    </citation>
    <scope>NUCLEOTIDE SEQUENCE [LARGE SCALE GENOMIC DNA]</scope>
    <source>
        <strain evidence="3">DSM 4017 / NBRC 107636 / OCM 62 / WeN5</strain>
    </source>
</reference>
<dbReference type="STRING" id="679901.Mzhil_1943"/>
<dbReference type="PANTHER" id="PTHR38600:SF1">
    <property type="entry name" value="TRANSCRIPTIONAL REGULATORY PROTEIN"/>
    <property type="match status" value="1"/>
</dbReference>
<dbReference type="InterPro" id="IPR036388">
    <property type="entry name" value="WH-like_DNA-bd_sf"/>
</dbReference>
<dbReference type="PANTHER" id="PTHR38600">
    <property type="entry name" value="TRANSCRIPTIONAL REGULATORY PROTEIN"/>
    <property type="match status" value="1"/>
</dbReference>
<organism evidence="2 3">
    <name type="scientific">Methanosalsum zhilinae (strain DSM 4017 / NBRC 107636 / OCM 62 / WeN5)</name>
    <name type="common">Methanohalophilus zhilinae</name>
    <dbReference type="NCBI Taxonomy" id="679901"/>
    <lineage>
        <taxon>Archaea</taxon>
        <taxon>Methanobacteriati</taxon>
        <taxon>Methanobacteriota</taxon>
        <taxon>Stenosarchaea group</taxon>
        <taxon>Methanomicrobia</taxon>
        <taxon>Methanosarcinales</taxon>
        <taxon>Methanosarcinaceae</taxon>
        <taxon>Methanosalsum</taxon>
    </lineage>
</organism>
<name>F7XKR5_METZD</name>
<dbReference type="InterPro" id="IPR011991">
    <property type="entry name" value="ArsR-like_HTH"/>
</dbReference>
<dbReference type="InterPro" id="IPR036390">
    <property type="entry name" value="WH_DNA-bd_sf"/>
</dbReference>
<protein>
    <submittedName>
        <fullName evidence="2">Transcriptional regulator, ArsR family</fullName>
    </submittedName>
</protein>
<evidence type="ECO:0000313" key="2">
    <source>
        <dbReference type="EMBL" id="AEH61778.1"/>
    </source>
</evidence>
<dbReference type="OrthoDB" id="9623at2157"/>
<dbReference type="Gene3D" id="1.10.10.10">
    <property type="entry name" value="Winged helix-like DNA-binding domain superfamily/Winged helix DNA-binding domain"/>
    <property type="match status" value="1"/>
</dbReference>
<dbReference type="Pfam" id="PF01022">
    <property type="entry name" value="HTH_5"/>
    <property type="match status" value="1"/>
</dbReference>
<proteinExistence type="predicted"/>
<keyword evidence="3" id="KW-1185">Reference proteome</keyword>
<dbReference type="RefSeq" id="WP_013899214.1">
    <property type="nucleotide sequence ID" value="NC_015676.1"/>
</dbReference>
<feature type="domain" description="HTH arsR-type" evidence="1">
    <location>
        <begin position="1"/>
        <end position="93"/>
    </location>
</feature>
<accession>F7XKR5</accession>
<dbReference type="CDD" id="cd00090">
    <property type="entry name" value="HTH_ARSR"/>
    <property type="match status" value="1"/>
</dbReference>
<evidence type="ECO:0000259" key="1">
    <source>
        <dbReference type="PROSITE" id="PS50987"/>
    </source>
</evidence>
<dbReference type="GO" id="GO:0003700">
    <property type="term" value="F:DNA-binding transcription factor activity"/>
    <property type="evidence" value="ECO:0007669"/>
    <property type="project" value="InterPro"/>
</dbReference>
<sequence>MNESEKTKKIFKALGCVTRLNILHIVCNNEMHITGIAKKLNISVPVALKHVRILEDAGLVTREIFGNSHILKADTKGLYHVLDHFAPEKDVEVNPGESLLDALKRVSSIEMRKVGDREVIVSTDGEEGFFVYEVDGKLLDRTVQECTFEDDAVVEWKKLEPVTKLKLNIMVRNSSK</sequence>